<sequence length="112" mass="11544">MSSPLALAAAVDSGQGERPNDAVAAQVHLERVLGKRLRAGHREVRGGVKGLRVGPQSDEALFGLGEPPGLAATPPKASAAPPCWSGGLSLRSGQGVVRLKPVGTQCNAVRYW</sequence>
<evidence type="ECO:0000313" key="1">
    <source>
        <dbReference type="EMBL" id="BBX52503.1"/>
    </source>
</evidence>
<dbReference type="KEGG" id="mpof:MPOR_35290"/>
<gene>
    <name evidence="1" type="ORF">MPOR_35290</name>
</gene>
<dbReference type="Proteomes" id="UP000466785">
    <property type="component" value="Chromosome"/>
</dbReference>
<dbReference type="AlphaFoldDB" id="A0A6N4VED7"/>
<proteinExistence type="predicted"/>
<dbReference type="EMBL" id="AP022570">
    <property type="protein sequence ID" value="BBX52503.1"/>
    <property type="molecule type" value="Genomic_DNA"/>
</dbReference>
<keyword evidence="2" id="KW-1185">Reference proteome</keyword>
<reference evidence="1 2" key="1">
    <citation type="journal article" date="2019" name="Emerg. Microbes Infect.">
        <title>Comprehensive subspecies identification of 175 nontuberculous mycobacteria species based on 7547 genomic profiles.</title>
        <authorList>
            <person name="Matsumoto Y."/>
            <person name="Kinjo T."/>
            <person name="Motooka D."/>
            <person name="Nabeya D."/>
            <person name="Jung N."/>
            <person name="Uechi K."/>
            <person name="Horii T."/>
            <person name="Iida T."/>
            <person name="Fujita J."/>
            <person name="Nakamura S."/>
        </authorList>
    </citation>
    <scope>NUCLEOTIDE SEQUENCE [LARGE SCALE GENOMIC DNA]</scope>
    <source>
        <strain evidence="1 2">JCM 12603</strain>
    </source>
</reference>
<evidence type="ECO:0000313" key="2">
    <source>
        <dbReference type="Proteomes" id="UP000466785"/>
    </source>
</evidence>
<organism evidence="1 2">
    <name type="scientific">Mycolicibacterium poriferae</name>
    <dbReference type="NCBI Taxonomy" id="39694"/>
    <lineage>
        <taxon>Bacteria</taxon>
        <taxon>Bacillati</taxon>
        <taxon>Actinomycetota</taxon>
        <taxon>Actinomycetes</taxon>
        <taxon>Mycobacteriales</taxon>
        <taxon>Mycobacteriaceae</taxon>
        <taxon>Mycolicibacterium</taxon>
    </lineage>
</organism>
<name>A0A6N4VED7_9MYCO</name>
<accession>A0A6N4VED7</accession>
<protein>
    <submittedName>
        <fullName evidence="1">Uncharacterized protein</fullName>
    </submittedName>
</protein>